<comment type="subcellular location">
    <subcellularLocation>
        <location evidence="1">Cell membrane</location>
        <topology evidence="1">Single-pass membrane protein</topology>
    </subcellularLocation>
</comment>
<keyword evidence="4" id="KW-0812">Transmembrane</keyword>
<name>A0AAV9BBV3_ACOGR</name>
<evidence type="ECO:0000256" key="1">
    <source>
        <dbReference type="ARBA" id="ARBA00004162"/>
    </source>
</evidence>
<sequence length="60" mass="7022">MGQCVSRRRLRGGGGDEWEGSATSERTGCLAMTKERRSRFYIVRRCVVMLLCWHKYEKHS</sequence>
<evidence type="ECO:0000256" key="4">
    <source>
        <dbReference type="ARBA" id="ARBA00022692"/>
    </source>
</evidence>
<dbReference type="Proteomes" id="UP001179952">
    <property type="component" value="Unassembled WGS sequence"/>
</dbReference>
<dbReference type="InterPro" id="IPR051525">
    <property type="entry name" value="DVL_RTFL_regulatory"/>
</dbReference>
<evidence type="ECO:0000256" key="3">
    <source>
        <dbReference type="ARBA" id="ARBA00022475"/>
    </source>
</evidence>
<comment type="caution">
    <text evidence="9">The sequence shown here is derived from an EMBL/GenBank/DDBJ whole genome shotgun (WGS) entry which is preliminary data.</text>
</comment>
<dbReference type="AlphaFoldDB" id="A0AAV9BBV3"/>
<dbReference type="EMBL" id="JAUJYN010000004">
    <property type="protein sequence ID" value="KAK1273835.1"/>
    <property type="molecule type" value="Genomic_DNA"/>
</dbReference>
<evidence type="ECO:0000256" key="2">
    <source>
        <dbReference type="ARBA" id="ARBA00022473"/>
    </source>
</evidence>
<keyword evidence="10" id="KW-1185">Reference proteome</keyword>
<protein>
    <submittedName>
        <fullName evidence="9">Uncharacterized protein</fullName>
    </submittedName>
</protein>
<reference evidence="9" key="1">
    <citation type="journal article" date="2023" name="Nat. Commun.">
        <title>Diploid and tetraploid genomes of Acorus and the evolution of monocots.</title>
        <authorList>
            <person name="Ma L."/>
            <person name="Liu K.W."/>
            <person name="Li Z."/>
            <person name="Hsiao Y.Y."/>
            <person name="Qi Y."/>
            <person name="Fu T."/>
            <person name="Tang G.D."/>
            <person name="Zhang D."/>
            <person name="Sun W.H."/>
            <person name="Liu D.K."/>
            <person name="Li Y."/>
            <person name="Chen G.Z."/>
            <person name="Liu X.D."/>
            <person name="Liao X.Y."/>
            <person name="Jiang Y.T."/>
            <person name="Yu X."/>
            <person name="Hao Y."/>
            <person name="Huang J."/>
            <person name="Zhao X.W."/>
            <person name="Ke S."/>
            <person name="Chen Y.Y."/>
            <person name="Wu W.L."/>
            <person name="Hsu J.L."/>
            <person name="Lin Y.F."/>
            <person name="Huang M.D."/>
            <person name="Li C.Y."/>
            <person name="Huang L."/>
            <person name="Wang Z.W."/>
            <person name="Zhao X."/>
            <person name="Zhong W.Y."/>
            <person name="Peng D.H."/>
            <person name="Ahmad S."/>
            <person name="Lan S."/>
            <person name="Zhang J.S."/>
            <person name="Tsai W.C."/>
            <person name="Van de Peer Y."/>
            <person name="Liu Z.J."/>
        </authorList>
    </citation>
    <scope>NUCLEOTIDE SEQUENCE</scope>
    <source>
        <strain evidence="9">SCP</strain>
    </source>
</reference>
<evidence type="ECO:0000313" key="9">
    <source>
        <dbReference type="EMBL" id="KAK1273835.1"/>
    </source>
</evidence>
<dbReference type="GO" id="GO:0005886">
    <property type="term" value="C:plasma membrane"/>
    <property type="evidence" value="ECO:0007669"/>
    <property type="project" value="UniProtKB-SubCell"/>
</dbReference>
<comment type="similarity">
    <text evidence="7">Belongs to the DVL/RTFL small polypeptides family.</text>
</comment>
<proteinExistence type="inferred from homology"/>
<evidence type="ECO:0000256" key="7">
    <source>
        <dbReference type="ARBA" id="ARBA00024340"/>
    </source>
</evidence>
<keyword evidence="5" id="KW-1133">Transmembrane helix</keyword>
<evidence type="ECO:0000313" key="10">
    <source>
        <dbReference type="Proteomes" id="UP001179952"/>
    </source>
</evidence>
<reference evidence="9" key="2">
    <citation type="submission" date="2023-06" db="EMBL/GenBank/DDBJ databases">
        <authorList>
            <person name="Ma L."/>
            <person name="Liu K.-W."/>
            <person name="Li Z."/>
            <person name="Hsiao Y.-Y."/>
            <person name="Qi Y."/>
            <person name="Fu T."/>
            <person name="Tang G."/>
            <person name="Zhang D."/>
            <person name="Sun W.-H."/>
            <person name="Liu D.-K."/>
            <person name="Li Y."/>
            <person name="Chen G.-Z."/>
            <person name="Liu X.-D."/>
            <person name="Liao X.-Y."/>
            <person name="Jiang Y.-T."/>
            <person name="Yu X."/>
            <person name="Hao Y."/>
            <person name="Huang J."/>
            <person name="Zhao X.-W."/>
            <person name="Ke S."/>
            <person name="Chen Y.-Y."/>
            <person name="Wu W.-L."/>
            <person name="Hsu J.-L."/>
            <person name="Lin Y.-F."/>
            <person name="Huang M.-D."/>
            <person name="Li C.-Y."/>
            <person name="Huang L."/>
            <person name="Wang Z.-W."/>
            <person name="Zhao X."/>
            <person name="Zhong W.-Y."/>
            <person name="Peng D.-H."/>
            <person name="Ahmad S."/>
            <person name="Lan S."/>
            <person name="Zhang J.-S."/>
            <person name="Tsai W.-C."/>
            <person name="Van De Peer Y."/>
            <person name="Liu Z.-J."/>
        </authorList>
    </citation>
    <scope>NUCLEOTIDE SEQUENCE</scope>
    <source>
        <strain evidence="9">SCP</strain>
        <tissue evidence="9">Leaves</tissue>
    </source>
</reference>
<keyword evidence="6" id="KW-0472">Membrane</keyword>
<evidence type="ECO:0000256" key="5">
    <source>
        <dbReference type="ARBA" id="ARBA00022989"/>
    </source>
</evidence>
<feature type="compositionally biased region" description="Basic residues" evidence="8">
    <location>
        <begin position="1"/>
        <end position="11"/>
    </location>
</feature>
<keyword evidence="3" id="KW-1003">Cell membrane</keyword>
<dbReference type="GO" id="GO:0008285">
    <property type="term" value="P:negative regulation of cell population proliferation"/>
    <property type="evidence" value="ECO:0007669"/>
    <property type="project" value="InterPro"/>
</dbReference>
<dbReference type="GO" id="GO:0048367">
    <property type="term" value="P:shoot system development"/>
    <property type="evidence" value="ECO:0007669"/>
    <property type="project" value="UniProtKB-ARBA"/>
</dbReference>
<gene>
    <name evidence="9" type="ORF">QJS04_geneDACA009685</name>
</gene>
<accession>A0AAV9BBV3</accession>
<dbReference type="PANTHER" id="PTHR33102">
    <property type="entry name" value="DVL19-RELATED-RELATED"/>
    <property type="match status" value="1"/>
</dbReference>
<evidence type="ECO:0000256" key="6">
    <source>
        <dbReference type="ARBA" id="ARBA00023136"/>
    </source>
</evidence>
<feature type="region of interest" description="Disordered" evidence="8">
    <location>
        <begin position="1"/>
        <end position="23"/>
    </location>
</feature>
<dbReference type="Pfam" id="PF08137">
    <property type="entry name" value="DVL"/>
    <property type="match status" value="1"/>
</dbReference>
<keyword evidence="2" id="KW-0217">Developmental protein</keyword>
<dbReference type="InterPro" id="IPR012552">
    <property type="entry name" value="DVL"/>
</dbReference>
<organism evidence="9 10">
    <name type="scientific">Acorus gramineus</name>
    <name type="common">Dwarf sweet flag</name>
    <dbReference type="NCBI Taxonomy" id="55184"/>
    <lineage>
        <taxon>Eukaryota</taxon>
        <taxon>Viridiplantae</taxon>
        <taxon>Streptophyta</taxon>
        <taxon>Embryophyta</taxon>
        <taxon>Tracheophyta</taxon>
        <taxon>Spermatophyta</taxon>
        <taxon>Magnoliopsida</taxon>
        <taxon>Liliopsida</taxon>
        <taxon>Acoraceae</taxon>
        <taxon>Acorus</taxon>
    </lineage>
</organism>
<evidence type="ECO:0000256" key="8">
    <source>
        <dbReference type="SAM" id="MobiDB-lite"/>
    </source>
</evidence>